<dbReference type="EMBL" id="JACHDY010000009">
    <property type="protein sequence ID" value="MBB5319473.1"/>
    <property type="molecule type" value="Genomic_DNA"/>
</dbReference>
<protein>
    <recommendedName>
        <fullName evidence="3">HNH endonuclease</fullName>
    </recommendedName>
</protein>
<accession>A0A7W8ILX6</accession>
<dbReference type="AlphaFoldDB" id="A0A7W8ILX6"/>
<proteinExistence type="predicted"/>
<organism evidence="1 2">
    <name type="scientific">Tunturiibacter empetritectus</name>
    <dbReference type="NCBI Taxonomy" id="3069691"/>
    <lineage>
        <taxon>Bacteria</taxon>
        <taxon>Pseudomonadati</taxon>
        <taxon>Acidobacteriota</taxon>
        <taxon>Terriglobia</taxon>
        <taxon>Terriglobales</taxon>
        <taxon>Acidobacteriaceae</taxon>
        <taxon>Tunturiibacter</taxon>
    </lineage>
</organism>
<sequence>MLGWQALKTNPSKTEVQRALHCRCGREKILALGLCATCYTLKRQDDEYFGGLREQVLERDGYCCRVCGASGRRKRSIVVHHRVPGKSLLHLMISLCPGCHAKVGRTKVVLSQMPPLLLELWREQHPHGHEQTALDFKANFTAAKSAPLFRAPQESHPDEAFL</sequence>
<dbReference type="CDD" id="cd00085">
    <property type="entry name" value="HNHc"/>
    <property type="match status" value="1"/>
</dbReference>
<name>A0A7W8ILX6_9BACT</name>
<keyword evidence="2" id="KW-1185">Reference proteome</keyword>
<comment type="caution">
    <text evidence="1">The sequence shown here is derived from an EMBL/GenBank/DDBJ whole genome shotgun (WGS) entry which is preliminary data.</text>
</comment>
<reference evidence="1" key="1">
    <citation type="submission" date="2020-08" db="EMBL/GenBank/DDBJ databases">
        <title>Genomic Encyclopedia of Type Strains, Phase IV (KMG-V): Genome sequencing to study the core and pangenomes of soil and plant-associated prokaryotes.</title>
        <authorList>
            <person name="Whitman W."/>
        </authorList>
    </citation>
    <scope>NUCLEOTIDE SEQUENCE [LARGE SCALE GENOMIC DNA]</scope>
    <source>
        <strain evidence="1">M8UP27</strain>
    </source>
</reference>
<dbReference type="Proteomes" id="UP000568106">
    <property type="component" value="Unassembled WGS sequence"/>
</dbReference>
<evidence type="ECO:0000313" key="1">
    <source>
        <dbReference type="EMBL" id="MBB5319473.1"/>
    </source>
</evidence>
<evidence type="ECO:0008006" key="3">
    <source>
        <dbReference type="Google" id="ProtNLM"/>
    </source>
</evidence>
<gene>
    <name evidence="1" type="ORF">HDF09_004182</name>
</gene>
<dbReference type="InterPro" id="IPR003615">
    <property type="entry name" value="HNH_nuc"/>
</dbReference>
<evidence type="ECO:0000313" key="2">
    <source>
        <dbReference type="Proteomes" id="UP000568106"/>
    </source>
</evidence>